<sequence length="397" mass="44486">MTAHAFLSASGSKRWMECPPSAMLEKQFKDVQSAYAAEGSFAHSLAELHLNLYLENISKHKFNSEWNKLQQNEFFSQEMIDYVDVYVGFAIERINAARARTKDAVIQIEQRLDYSPWVPNGFGTGDLITIADEIMEIADLKYGKGVPVSALDNPQMKLYALGAINQFNLLYDFQIVRMTIVQPRLDSISIAELSVKELLDWAENTVKPLAAMAIKGEGEFKAGNHCQFCKARFTCRARADKNLELAKLDFQDPPLLTIDEIAEVLAKAEELQKWAKDVSDYALDQAVNHDVKFPGWKLVEGRSKRVYSDEKEVANVLLAANYAEDIIYKPKELVGITAMEKALGKKKFGILLDGLIIKPAGKPVLVPESDKRPEICSTDSAKADFAEQIRSNRSAQN</sequence>
<dbReference type="STRING" id="349161.Dred_1188"/>
<dbReference type="KEGG" id="drm:Dred_1188"/>
<dbReference type="Pfam" id="PF10926">
    <property type="entry name" value="DUF2800"/>
    <property type="match status" value="1"/>
</dbReference>
<dbReference type="eggNOG" id="COG2887">
    <property type="taxonomic scope" value="Bacteria"/>
</dbReference>
<name>A4J3R9_DESRM</name>
<dbReference type="HOGENOM" id="CLU_043122_1_1_9"/>
<dbReference type="OrthoDB" id="9766061at2"/>
<dbReference type="AlphaFoldDB" id="A4J3R9"/>
<reference evidence="1 2" key="1">
    <citation type="submission" date="2007-03" db="EMBL/GenBank/DDBJ databases">
        <title>Complete sequence of Desulfotomaculum reducens MI-1.</title>
        <authorList>
            <consortium name="US DOE Joint Genome Institute"/>
            <person name="Copeland A."/>
            <person name="Lucas S."/>
            <person name="Lapidus A."/>
            <person name="Barry K."/>
            <person name="Detter J.C."/>
            <person name="Glavina del Rio T."/>
            <person name="Hammon N."/>
            <person name="Israni S."/>
            <person name="Dalin E."/>
            <person name="Tice H."/>
            <person name="Pitluck S."/>
            <person name="Sims D."/>
            <person name="Brettin T."/>
            <person name="Bruce D."/>
            <person name="Han C."/>
            <person name="Tapia R."/>
            <person name="Schmutz J."/>
            <person name="Larimer F."/>
            <person name="Land M."/>
            <person name="Hauser L."/>
            <person name="Kyrpides N."/>
            <person name="Kim E."/>
            <person name="Tebo B.M."/>
            <person name="Richardson P."/>
        </authorList>
    </citation>
    <scope>NUCLEOTIDE SEQUENCE [LARGE SCALE GENOMIC DNA]</scope>
    <source>
        <strain evidence="1 2">MI-1</strain>
    </source>
</reference>
<evidence type="ECO:0000313" key="2">
    <source>
        <dbReference type="Proteomes" id="UP000001556"/>
    </source>
</evidence>
<proteinExistence type="predicted"/>
<dbReference type="InterPro" id="IPR021229">
    <property type="entry name" value="DUF2800"/>
</dbReference>
<organism evidence="1 2">
    <name type="scientific">Desulforamulus reducens (strain ATCC BAA-1160 / DSM 100696 / MI-1)</name>
    <name type="common">Desulfotomaculum reducens</name>
    <dbReference type="NCBI Taxonomy" id="349161"/>
    <lineage>
        <taxon>Bacteria</taxon>
        <taxon>Bacillati</taxon>
        <taxon>Bacillota</taxon>
        <taxon>Clostridia</taxon>
        <taxon>Eubacteriales</taxon>
        <taxon>Peptococcaceae</taxon>
        <taxon>Desulforamulus</taxon>
    </lineage>
</organism>
<evidence type="ECO:0008006" key="3">
    <source>
        <dbReference type="Google" id="ProtNLM"/>
    </source>
</evidence>
<protein>
    <recommendedName>
        <fullName evidence="3">DUF2800 domain-containing protein</fullName>
    </recommendedName>
</protein>
<dbReference type="RefSeq" id="WP_011877548.1">
    <property type="nucleotide sequence ID" value="NC_009253.1"/>
</dbReference>
<evidence type="ECO:0000313" key="1">
    <source>
        <dbReference type="EMBL" id="ABO49722.1"/>
    </source>
</evidence>
<dbReference type="EMBL" id="CP000612">
    <property type="protein sequence ID" value="ABO49722.1"/>
    <property type="molecule type" value="Genomic_DNA"/>
</dbReference>
<dbReference type="Proteomes" id="UP000001556">
    <property type="component" value="Chromosome"/>
</dbReference>
<gene>
    <name evidence="1" type="ordered locus">Dred_1188</name>
</gene>
<accession>A4J3R9</accession>
<keyword evidence="2" id="KW-1185">Reference proteome</keyword>